<gene>
    <name evidence="3" type="ORF">P4706_08180</name>
</gene>
<evidence type="ECO:0000256" key="2">
    <source>
        <dbReference type="SAM" id="Phobius"/>
    </source>
</evidence>
<comment type="caution">
    <text evidence="3">The sequence shown here is derived from an EMBL/GenBank/DDBJ whole genome shotgun (WGS) entry which is preliminary data.</text>
</comment>
<dbReference type="InterPro" id="IPR002169">
    <property type="entry name" value="Peptidase_M9A/M9B"/>
</dbReference>
<reference evidence="3 4" key="1">
    <citation type="submission" date="2023-03" db="EMBL/GenBank/DDBJ databases">
        <title>Bacillus Genome Sequencing.</title>
        <authorList>
            <person name="Dunlap C."/>
        </authorList>
    </citation>
    <scope>NUCLEOTIDE SEQUENCE [LARGE SCALE GENOMIC DNA]</scope>
    <source>
        <strain evidence="3 4">B-41290</strain>
    </source>
</reference>
<dbReference type="Gene3D" id="3.40.30.160">
    <property type="entry name" value="Collagenase ColT, N-terminal domain"/>
    <property type="match status" value="1"/>
</dbReference>
<dbReference type="AlphaFoldDB" id="A0AAW9N830"/>
<dbReference type="GO" id="GO:0008270">
    <property type="term" value="F:zinc ion binding"/>
    <property type="evidence" value="ECO:0007669"/>
    <property type="project" value="InterPro"/>
</dbReference>
<dbReference type="EMBL" id="JARNBH010000008">
    <property type="protein sequence ID" value="MEC0273051.1"/>
    <property type="molecule type" value="Genomic_DNA"/>
</dbReference>
<keyword evidence="3" id="KW-0378">Hydrolase</keyword>
<keyword evidence="2" id="KW-0472">Membrane</keyword>
<dbReference type="RefSeq" id="WP_367406571.1">
    <property type="nucleotide sequence ID" value="NZ_JARNBH010000008.1"/>
</dbReference>
<feature type="active site" evidence="1">
    <location>
        <position position="146"/>
    </location>
</feature>
<dbReference type="GO" id="GO:0004222">
    <property type="term" value="F:metalloendopeptidase activity"/>
    <property type="evidence" value="ECO:0007669"/>
    <property type="project" value="UniProtKB-EC"/>
</dbReference>
<name>A0AAW9N830_9BACI</name>
<evidence type="ECO:0000313" key="3">
    <source>
        <dbReference type="EMBL" id="MEC0273051.1"/>
    </source>
</evidence>
<dbReference type="EC" id="3.4.24.3" evidence="3"/>
<accession>A0AAW9N830</accession>
<dbReference type="Pfam" id="PF01752">
    <property type="entry name" value="Peptidase_M9"/>
    <property type="match status" value="1"/>
</dbReference>
<sequence>MNNLNSFFKSITTSFVISLLVLVILASIYHILWKNNRTEALLKSEVHQSFDEVKIFNSKNNELNNLIIKEITDLKKELSNIFGKIDTNVGLNIVIFEKLEELQMYGELEDIGAFFDNNANLIALVSPDSLDREADEWFFRKDLRHEYTHYFLAKYLMENKIKDVPIWFNEGLAEYVAVTMDGVEATDPLNEVINFEFLKSREDWARQRRNHKELYPQSHYGIRYIIEKNDLDILKKIIDDSYDLGFSKSFKRHTNIEINELHKFIN</sequence>
<keyword evidence="2" id="KW-0812">Transmembrane</keyword>
<organism evidence="3 4">
    <name type="scientific">Peribacillus castrilensis</name>
    <dbReference type="NCBI Taxonomy" id="2897690"/>
    <lineage>
        <taxon>Bacteria</taxon>
        <taxon>Bacillati</taxon>
        <taxon>Bacillota</taxon>
        <taxon>Bacilli</taxon>
        <taxon>Bacillales</taxon>
        <taxon>Bacillaceae</taxon>
        <taxon>Peribacillus</taxon>
    </lineage>
</organism>
<keyword evidence="2" id="KW-1133">Transmembrane helix</keyword>
<protein>
    <submittedName>
        <fullName evidence="3">Collagenase</fullName>
        <ecNumber evidence="3">3.4.24.3</ecNumber>
    </submittedName>
</protein>
<keyword evidence="4" id="KW-1185">Reference proteome</keyword>
<evidence type="ECO:0000256" key="1">
    <source>
        <dbReference type="PIRSR" id="PIRSR602169-1"/>
    </source>
</evidence>
<proteinExistence type="predicted"/>
<dbReference type="GO" id="GO:0006508">
    <property type="term" value="P:proteolysis"/>
    <property type="evidence" value="ECO:0007669"/>
    <property type="project" value="InterPro"/>
</dbReference>
<feature type="transmembrane region" description="Helical" evidence="2">
    <location>
        <begin position="12"/>
        <end position="33"/>
    </location>
</feature>
<evidence type="ECO:0000313" key="4">
    <source>
        <dbReference type="Proteomes" id="UP001307168"/>
    </source>
</evidence>
<dbReference type="GO" id="GO:0005576">
    <property type="term" value="C:extracellular region"/>
    <property type="evidence" value="ECO:0007669"/>
    <property type="project" value="InterPro"/>
</dbReference>
<dbReference type="Proteomes" id="UP001307168">
    <property type="component" value="Unassembled WGS sequence"/>
</dbReference>